<dbReference type="Proteomes" id="UP001196509">
    <property type="component" value="Unassembled WGS sequence"/>
</dbReference>
<dbReference type="RefSeq" id="WP_220229759.1">
    <property type="nucleotide sequence ID" value="NZ_JAICBX010000003.1"/>
</dbReference>
<evidence type="ECO:0000313" key="7">
    <source>
        <dbReference type="EMBL" id="MBW8639045.1"/>
    </source>
</evidence>
<proteinExistence type="inferred from homology"/>
<dbReference type="InterPro" id="IPR006311">
    <property type="entry name" value="TAT_signal"/>
</dbReference>
<dbReference type="Pfam" id="PF13458">
    <property type="entry name" value="Peripla_BP_6"/>
    <property type="match status" value="1"/>
</dbReference>
<organism evidence="7 8">
    <name type="scientific">Flavimaribacter sediminis</name>
    <dbReference type="NCBI Taxonomy" id="2865987"/>
    <lineage>
        <taxon>Bacteria</taxon>
        <taxon>Pseudomonadati</taxon>
        <taxon>Pseudomonadota</taxon>
        <taxon>Alphaproteobacteria</taxon>
        <taxon>Hyphomicrobiales</taxon>
        <taxon>Rhizobiaceae</taxon>
        <taxon>Flavimaribacter</taxon>
    </lineage>
</organism>
<keyword evidence="8" id="KW-1185">Reference proteome</keyword>
<feature type="domain" description="Leucine-binding protein" evidence="6">
    <location>
        <begin position="36"/>
        <end position="379"/>
    </location>
</feature>
<dbReference type="Gene3D" id="3.40.50.2300">
    <property type="match status" value="2"/>
</dbReference>
<dbReference type="InterPro" id="IPR028081">
    <property type="entry name" value="Leu-bd"/>
</dbReference>
<evidence type="ECO:0000256" key="2">
    <source>
        <dbReference type="ARBA" id="ARBA00022448"/>
    </source>
</evidence>
<evidence type="ECO:0000259" key="6">
    <source>
        <dbReference type="Pfam" id="PF13458"/>
    </source>
</evidence>
<dbReference type="InterPro" id="IPR000709">
    <property type="entry name" value="Leu_Ile_Val-bd"/>
</dbReference>
<evidence type="ECO:0000313" key="8">
    <source>
        <dbReference type="Proteomes" id="UP001196509"/>
    </source>
</evidence>
<dbReference type="PRINTS" id="PR00337">
    <property type="entry name" value="LEUILEVALBP"/>
</dbReference>
<keyword evidence="2" id="KW-0813">Transport</keyword>
<name>A0AAE2ZQS3_9HYPH</name>
<dbReference type="EMBL" id="JAICBX010000003">
    <property type="protein sequence ID" value="MBW8639045.1"/>
    <property type="molecule type" value="Genomic_DNA"/>
</dbReference>
<feature type="signal peptide" evidence="5">
    <location>
        <begin position="1"/>
        <end position="32"/>
    </location>
</feature>
<reference evidence="7" key="1">
    <citation type="submission" date="2021-08" db="EMBL/GenBank/DDBJ databases">
        <title>Hoeflea bacterium WL0058 sp. nov., isolated from the sediment.</title>
        <authorList>
            <person name="Wang L."/>
            <person name="Zhang D."/>
        </authorList>
    </citation>
    <scope>NUCLEOTIDE SEQUENCE</scope>
    <source>
        <strain evidence="7">WL0058</strain>
    </source>
</reference>
<evidence type="ECO:0000256" key="5">
    <source>
        <dbReference type="SAM" id="SignalP"/>
    </source>
</evidence>
<protein>
    <submittedName>
        <fullName evidence="7">ABC transporter substrate-binding protein</fullName>
    </submittedName>
</protein>
<gene>
    <name evidence="7" type="ORF">K1W69_17750</name>
</gene>
<dbReference type="SUPFAM" id="SSF53822">
    <property type="entry name" value="Periplasmic binding protein-like I"/>
    <property type="match status" value="1"/>
</dbReference>
<evidence type="ECO:0000256" key="4">
    <source>
        <dbReference type="ARBA" id="ARBA00022970"/>
    </source>
</evidence>
<dbReference type="GO" id="GO:0006865">
    <property type="term" value="P:amino acid transport"/>
    <property type="evidence" value="ECO:0007669"/>
    <property type="project" value="UniProtKB-KW"/>
</dbReference>
<dbReference type="PANTHER" id="PTHR30483:SF6">
    <property type="entry name" value="PERIPLASMIC BINDING PROTEIN OF ABC TRANSPORTER FOR NATURAL AMINO ACIDS"/>
    <property type="match status" value="1"/>
</dbReference>
<keyword evidence="4" id="KW-0029">Amino-acid transport</keyword>
<comment type="similarity">
    <text evidence="1">Belongs to the leucine-binding protein family.</text>
</comment>
<dbReference type="InterPro" id="IPR051010">
    <property type="entry name" value="BCAA_transport"/>
</dbReference>
<dbReference type="PROSITE" id="PS51318">
    <property type="entry name" value="TAT"/>
    <property type="match status" value="1"/>
</dbReference>
<keyword evidence="3 5" id="KW-0732">Signal</keyword>
<feature type="chain" id="PRO_5042002468" evidence="5">
    <location>
        <begin position="33"/>
        <end position="420"/>
    </location>
</feature>
<accession>A0AAE2ZQS3</accession>
<sequence>MQAIQTSIIRRQFIAGAIALTTVATASAPAIAQDKTIVLGVLGAFAGPFAADAVEGYNGALLAAKEINAAGGVDGYMFDVQQFDTKEMTPDAVLAAVERLKATPNLGAIVTPFGSLSGFEMEYVADIGVPYMVAANSNQYRSIIQEDPDKFSNVWSLAPSYDAYQTELPFVIKEMIDNGTFAPEEKTYAIIGSDNPYSMPIYEGLKKAMEAEGWTKVFDDVVPPVEINDWRVMLNQIRANPPAVIINTEASSSNAAAFMNQFMEDPTDSLLFIQYAPSVPEFVDLTRKNSTGVLYNMLGGPISGEVRPRTKEIGEKYVEEYGYDSSIYGYIVYEMVYLYKDILEEVGDPMNYEAMSAALAKTDKEMVHGRVKFDPATHLSIQGDGYLPIQFYQIWEGDRITIYPQEFATGDSQTPPWMAE</sequence>
<dbReference type="AlphaFoldDB" id="A0AAE2ZQS3"/>
<comment type="caution">
    <text evidence="7">The sequence shown here is derived from an EMBL/GenBank/DDBJ whole genome shotgun (WGS) entry which is preliminary data.</text>
</comment>
<evidence type="ECO:0000256" key="3">
    <source>
        <dbReference type="ARBA" id="ARBA00022729"/>
    </source>
</evidence>
<dbReference type="InterPro" id="IPR028082">
    <property type="entry name" value="Peripla_BP_I"/>
</dbReference>
<evidence type="ECO:0000256" key="1">
    <source>
        <dbReference type="ARBA" id="ARBA00010062"/>
    </source>
</evidence>
<dbReference type="PANTHER" id="PTHR30483">
    <property type="entry name" value="LEUCINE-SPECIFIC-BINDING PROTEIN"/>
    <property type="match status" value="1"/>
</dbReference>